<evidence type="ECO:0000313" key="2">
    <source>
        <dbReference type="EMBL" id="MEY8244638.1"/>
    </source>
</evidence>
<dbReference type="PANTHER" id="PTHR36928">
    <property type="entry name" value="PHOSPHATASE YCDX-RELATED"/>
    <property type="match status" value="1"/>
</dbReference>
<evidence type="ECO:0000313" key="3">
    <source>
        <dbReference type="Proteomes" id="UP001565200"/>
    </source>
</evidence>
<feature type="domain" description="Polymerase/histidinol phosphatase N-terminal" evidence="1">
    <location>
        <begin position="5"/>
        <end position="79"/>
    </location>
</feature>
<dbReference type="InterPro" id="IPR004013">
    <property type="entry name" value="PHP_dom"/>
</dbReference>
<dbReference type="SUPFAM" id="SSF89550">
    <property type="entry name" value="PHP domain-like"/>
    <property type="match status" value="1"/>
</dbReference>
<proteinExistence type="predicted"/>
<sequence length="246" mass="27335">MIPVLDLHTHTIASGHAFSTLQEMVAAAAEKGLQYLGITEHGPAVEESCGMILFRNYRVVPRMIDGVRLLMGVEMNILDYEGSLDVEERYYGLFDHVIAGIHGRSFRPGTMLQNTDAIIGAMNNSRVNIISHPCDGTADVDLEALVRESVSSRTLLEVNNSSLHPARHRTKAGPNNMELLRLCRKYDVPVILGSDAHISYDIALYPYLIPLLDEVGFPEELIVNNSFSAFERFTGVKWSDNSYGEI</sequence>
<dbReference type="SMART" id="SM00481">
    <property type="entry name" value="POLIIIAc"/>
    <property type="match status" value="1"/>
</dbReference>
<dbReference type="PANTHER" id="PTHR36928:SF1">
    <property type="entry name" value="PHOSPHATASE YCDX-RELATED"/>
    <property type="match status" value="1"/>
</dbReference>
<dbReference type="Pfam" id="PF02811">
    <property type="entry name" value="PHP"/>
    <property type="match status" value="1"/>
</dbReference>
<evidence type="ECO:0000259" key="1">
    <source>
        <dbReference type="SMART" id="SM00481"/>
    </source>
</evidence>
<keyword evidence="3" id="KW-1185">Reference proteome</keyword>
<name>A0ABV4CTC8_9BACT</name>
<dbReference type="Gene3D" id="3.20.20.140">
    <property type="entry name" value="Metal-dependent hydrolases"/>
    <property type="match status" value="1"/>
</dbReference>
<protein>
    <submittedName>
        <fullName evidence="2">Phosphatase</fullName>
    </submittedName>
</protein>
<reference evidence="2 3" key="1">
    <citation type="submission" date="2024-03" db="EMBL/GenBank/DDBJ databases">
        <title>Mouse gut bacterial collection (mGBC) of GemPharmatech.</title>
        <authorList>
            <person name="He Y."/>
            <person name="Dong L."/>
            <person name="Wu D."/>
            <person name="Gao X."/>
            <person name="Lin Z."/>
        </authorList>
    </citation>
    <scope>NUCLEOTIDE SEQUENCE [LARGE SCALE GENOMIC DNA]</scope>
    <source>
        <strain evidence="2 3">54-13</strain>
    </source>
</reference>
<dbReference type="RefSeq" id="WP_121699188.1">
    <property type="nucleotide sequence ID" value="NZ_JBCLPP010000006.1"/>
</dbReference>
<organism evidence="2 3">
    <name type="scientific">Heminiphilus faecis</name>
    <dbReference type="NCBI Taxonomy" id="2601703"/>
    <lineage>
        <taxon>Bacteria</taxon>
        <taxon>Pseudomonadati</taxon>
        <taxon>Bacteroidota</taxon>
        <taxon>Bacteroidia</taxon>
        <taxon>Bacteroidales</taxon>
        <taxon>Muribaculaceae</taxon>
        <taxon>Heminiphilus</taxon>
    </lineage>
</organism>
<dbReference type="EMBL" id="JBCLPP010000006">
    <property type="protein sequence ID" value="MEY8244638.1"/>
    <property type="molecule type" value="Genomic_DNA"/>
</dbReference>
<dbReference type="InterPro" id="IPR003141">
    <property type="entry name" value="Pol/His_phosphatase_N"/>
</dbReference>
<dbReference type="Proteomes" id="UP001565200">
    <property type="component" value="Unassembled WGS sequence"/>
</dbReference>
<dbReference type="InterPro" id="IPR050243">
    <property type="entry name" value="PHP_phosphatase"/>
</dbReference>
<accession>A0ABV4CTC8</accession>
<gene>
    <name evidence="2" type="ORF">AAK873_03265</name>
</gene>
<dbReference type="InterPro" id="IPR016195">
    <property type="entry name" value="Pol/histidinol_Pase-like"/>
</dbReference>
<comment type="caution">
    <text evidence="2">The sequence shown here is derived from an EMBL/GenBank/DDBJ whole genome shotgun (WGS) entry which is preliminary data.</text>
</comment>
<dbReference type="CDD" id="cd07437">
    <property type="entry name" value="PHP_HisPPase_Ycdx_like"/>
    <property type="match status" value="1"/>
</dbReference>